<proteinExistence type="predicted"/>
<sequence length="166" mass="18460">MSNKAEVVEIVRATLEEEDLPFEVVGNETFVVTLPGAKKRTIACSLSLGDYSLVVNAFVMRAPDENQVAVYKYLLEQNSRTYGVHFSLNSLGDIFLVGRLPLGAVNSVEIDRILGAVLEYSESHFDQLLELGFASAIRREWAWRIERGESLENLAAFKHLIAGANE</sequence>
<protein>
    <recommendedName>
        <fullName evidence="2">YbjN domain-containing protein</fullName>
    </recommendedName>
</protein>
<dbReference type="InterPro" id="IPR019660">
    <property type="entry name" value="Put_sensory_transdc_reg_YbjN"/>
</dbReference>
<organism evidence="1">
    <name type="scientific">mine drainage metagenome</name>
    <dbReference type="NCBI Taxonomy" id="410659"/>
    <lineage>
        <taxon>unclassified sequences</taxon>
        <taxon>metagenomes</taxon>
        <taxon>ecological metagenomes</taxon>
    </lineage>
</organism>
<dbReference type="Pfam" id="PF10722">
    <property type="entry name" value="YbjN"/>
    <property type="match status" value="1"/>
</dbReference>
<dbReference type="Gene3D" id="3.30.1460.10">
    <property type="match status" value="1"/>
</dbReference>
<dbReference type="SUPFAM" id="SSF69635">
    <property type="entry name" value="Type III secretory system chaperone-like"/>
    <property type="match status" value="1"/>
</dbReference>
<comment type="caution">
    <text evidence="1">The sequence shown here is derived from an EMBL/GenBank/DDBJ whole genome shotgun (WGS) entry which is preliminary data.</text>
</comment>
<gene>
    <name evidence="1" type="ORF">GALL_387840</name>
</gene>
<evidence type="ECO:0000313" key="1">
    <source>
        <dbReference type="EMBL" id="OIQ79474.1"/>
    </source>
</evidence>
<evidence type="ECO:0008006" key="2">
    <source>
        <dbReference type="Google" id="ProtNLM"/>
    </source>
</evidence>
<name>A0A1J5Q8F9_9ZZZZ</name>
<dbReference type="AlphaFoldDB" id="A0A1J5Q8F9"/>
<dbReference type="EMBL" id="MLJW01001207">
    <property type="protein sequence ID" value="OIQ79474.1"/>
    <property type="molecule type" value="Genomic_DNA"/>
</dbReference>
<accession>A0A1J5Q8F9</accession>
<reference evidence="1" key="1">
    <citation type="submission" date="2016-10" db="EMBL/GenBank/DDBJ databases">
        <title>Sequence of Gallionella enrichment culture.</title>
        <authorList>
            <person name="Poehlein A."/>
            <person name="Muehling M."/>
            <person name="Daniel R."/>
        </authorList>
    </citation>
    <scope>NUCLEOTIDE SEQUENCE</scope>
</reference>